<dbReference type="AlphaFoldDB" id="A0AAD7EE39"/>
<organism evidence="1 2">
    <name type="scientific">Mycena albidolilacea</name>
    <dbReference type="NCBI Taxonomy" id="1033008"/>
    <lineage>
        <taxon>Eukaryota</taxon>
        <taxon>Fungi</taxon>
        <taxon>Dikarya</taxon>
        <taxon>Basidiomycota</taxon>
        <taxon>Agaricomycotina</taxon>
        <taxon>Agaricomycetes</taxon>
        <taxon>Agaricomycetidae</taxon>
        <taxon>Agaricales</taxon>
        <taxon>Marasmiineae</taxon>
        <taxon>Mycenaceae</taxon>
        <taxon>Mycena</taxon>
    </lineage>
</organism>
<reference evidence="1" key="1">
    <citation type="submission" date="2023-03" db="EMBL/GenBank/DDBJ databases">
        <title>Massive genome expansion in bonnet fungi (Mycena s.s.) driven by repeated elements and novel gene families across ecological guilds.</title>
        <authorList>
            <consortium name="Lawrence Berkeley National Laboratory"/>
            <person name="Harder C.B."/>
            <person name="Miyauchi S."/>
            <person name="Viragh M."/>
            <person name="Kuo A."/>
            <person name="Thoen E."/>
            <person name="Andreopoulos B."/>
            <person name="Lu D."/>
            <person name="Skrede I."/>
            <person name="Drula E."/>
            <person name="Henrissat B."/>
            <person name="Morin E."/>
            <person name="Kohler A."/>
            <person name="Barry K."/>
            <person name="LaButti K."/>
            <person name="Morin E."/>
            <person name="Salamov A."/>
            <person name="Lipzen A."/>
            <person name="Mereny Z."/>
            <person name="Hegedus B."/>
            <person name="Baldrian P."/>
            <person name="Stursova M."/>
            <person name="Weitz H."/>
            <person name="Taylor A."/>
            <person name="Grigoriev I.V."/>
            <person name="Nagy L.G."/>
            <person name="Martin F."/>
            <person name="Kauserud H."/>
        </authorList>
    </citation>
    <scope>NUCLEOTIDE SEQUENCE</scope>
    <source>
        <strain evidence="1">CBHHK002</strain>
    </source>
</reference>
<feature type="non-terminal residue" evidence="1">
    <location>
        <position position="169"/>
    </location>
</feature>
<accession>A0AAD7EE39</accession>
<keyword evidence="2" id="KW-1185">Reference proteome</keyword>
<dbReference type="PANTHER" id="PTHR45786:SF74">
    <property type="entry name" value="ATP-DEPENDENT DNA HELICASE"/>
    <property type="match status" value="1"/>
</dbReference>
<feature type="non-terminal residue" evidence="1">
    <location>
        <position position="1"/>
    </location>
</feature>
<dbReference type="Proteomes" id="UP001218218">
    <property type="component" value="Unassembled WGS sequence"/>
</dbReference>
<name>A0AAD7EE39_9AGAR</name>
<evidence type="ECO:0000313" key="1">
    <source>
        <dbReference type="EMBL" id="KAJ7315484.1"/>
    </source>
</evidence>
<evidence type="ECO:0000313" key="2">
    <source>
        <dbReference type="Proteomes" id="UP001218218"/>
    </source>
</evidence>
<proteinExistence type="predicted"/>
<dbReference type="PANTHER" id="PTHR45786">
    <property type="entry name" value="DNA BINDING PROTEIN-LIKE"/>
    <property type="match status" value="1"/>
</dbReference>
<comment type="caution">
    <text evidence="1">The sequence shown here is derived from an EMBL/GenBank/DDBJ whole genome shotgun (WGS) entry which is preliminary data.</text>
</comment>
<evidence type="ECO:0008006" key="3">
    <source>
        <dbReference type="Google" id="ProtNLM"/>
    </source>
</evidence>
<gene>
    <name evidence="1" type="ORF">DFH08DRAFT_626380</name>
</gene>
<protein>
    <recommendedName>
        <fullName evidence="3">Helitron helicase-like domain-containing protein</fullName>
    </recommendedName>
</protein>
<dbReference type="EMBL" id="JARIHO010000061">
    <property type="protein sequence ID" value="KAJ7315484.1"/>
    <property type="molecule type" value="Genomic_DNA"/>
</dbReference>
<sequence>GVREDHSINNGGGPPIFRIHGELCHRSGALLPSPGMQPTYAQLYIYKPRVALDHRMQNNNNLRRDTMEILQRAISDNHQYAPLFWHAHGVLANAAPDNTDNISVRLRVAPGVHAQRGNLSTADEVAVILPNVQGSEPHDIILRRRNGPLLRISDLHPAYAPLYYMLLFP</sequence>